<accession>A0A2N0B7A6</accession>
<dbReference type="Pfam" id="PF13620">
    <property type="entry name" value="CarboxypepD_reg"/>
    <property type="match status" value="1"/>
</dbReference>
<keyword evidence="7" id="KW-1185">Reference proteome</keyword>
<dbReference type="PANTHER" id="PTHR40980:SF5">
    <property type="entry name" value="TONB-DEPENDENT RECEPTOR"/>
    <property type="match status" value="1"/>
</dbReference>
<comment type="caution">
    <text evidence="6">The sequence shown here is derived from an EMBL/GenBank/DDBJ whole genome shotgun (WGS) entry which is preliminary data.</text>
</comment>
<evidence type="ECO:0000313" key="6">
    <source>
        <dbReference type="EMBL" id="PJZ92410.1"/>
    </source>
</evidence>
<dbReference type="PANTHER" id="PTHR40980">
    <property type="entry name" value="PLUG DOMAIN-CONTAINING PROTEIN"/>
    <property type="match status" value="1"/>
</dbReference>
<gene>
    <name evidence="5" type="ORF">CH379_003070</name>
    <name evidence="6" type="ORF">CH379_13335</name>
</gene>
<dbReference type="GO" id="GO:0009279">
    <property type="term" value="C:cell outer membrane"/>
    <property type="evidence" value="ECO:0007669"/>
    <property type="project" value="UniProtKB-SubCell"/>
</dbReference>
<dbReference type="Proteomes" id="UP000232122">
    <property type="component" value="Unassembled WGS sequence"/>
</dbReference>
<dbReference type="InterPro" id="IPR037066">
    <property type="entry name" value="Plug_dom_sf"/>
</dbReference>
<sequence length="993" mass="112133">MNRLAWLLISAIIYAGFSLTLSAQGSSGVRGKIVDADSGDPVFGATIVVRSLKKGTRTDFDGKYVLDLPPGTYQVEFQMIGYDTQSRSITVTPGQLVSQNIIFGLKTLDTVEVKGRGLENTESALLQIQRKAGSVSDGISEENIKKSPDSSAGDVIKRVTGVTIIGGKYVFVRGLGERYSNTLVNDSILPSPEPEKRIIPLDLFPSGLIKNMRVMKTFTPEDPGEFSGGLLKIETQEYPDQFTMKLGIGVGGNANTTGKKWETFNGGSLPNALGMVDSNQQLPSMVKGVPEYIPIEPGSRFGGLPPQAVSFMPFQFNTPYSADKTTASFDRSLNFSIGNTFKLNESGSRLGVLVGTSYNRRYRFYQESTARYFAGNLVDNGVRGGPNESKYLIPAQTQNSDIYGEEVLWGSNLNLAYEYTKGQQIYYKLLYTNQSDKEVRESRGTERIDNYDFISTANSFIARNIFNNTVGGDHAFNLFGDRPHKLEWNFNYAEASRDQPDLALQVWRKSEGALTNYTRLGNNPDGTRFFSTTNDTVRSFNVKYEIPFKQWDGLQSKFKFGTTYMTRFKDFRFREFGQKPNNANGALFDNYPVPGEVTFNPLFFAKGDRTFSERQVESNAYDAIQTLKAHFAQIDIPLMPKLRFLGGVRVEDNYQKNKTFALKDSVRLTNVDYGCRFNNEEERLLAINAKVCDQFNNGVGEFHKVNRLPSANFTWEFSKDMNLRLAYTETVTRPDLREMSPFGFSPYFGSDRVFGNPLLKQTYILNYDTRWEWYINNNDYIGVGAFFKQLSNPIELVGQPIAGALQFNFTYANARDAHIKGVEFDFRKSITDRLKFETNLFFINSRVQVLNYNDYLAINTGILDKNSTIAAYAPTNLSRRLQGQSDFVFNIKFDYFIDAKKIHAIGVYYNYFGDRIFAAGSDGSPDAIERAVGLTDVVYTFAKSENFTIKTAARNIFDTRYRVYQRDELFNEDRLFRSYRTGVSYSVSANMTF</sequence>
<dbReference type="Gene3D" id="2.60.40.1120">
    <property type="entry name" value="Carboxypeptidase-like, regulatory domain"/>
    <property type="match status" value="1"/>
</dbReference>
<accession>A0A2N0BMN7</accession>
<dbReference type="Gene3D" id="2.170.130.10">
    <property type="entry name" value="TonB-dependent receptor, plug domain"/>
    <property type="match status" value="1"/>
</dbReference>
<keyword evidence="3" id="KW-0998">Cell outer membrane</keyword>
<dbReference type="Gene3D" id="2.40.170.20">
    <property type="entry name" value="TonB-dependent receptor, beta-barrel domain"/>
    <property type="match status" value="1"/>
</dbReference>
<dbReference type="SUPFAM" id="SSF56935">
    <property type="entry name" value="Porins"/>
    <property type="match status" value="1"/>
</dbReference>
<proteinExistence type="predicted"/>
<evidence type="ECO:0000313" key="7">
    <source>
        <dbReference type="Proteomes" id="UP000232122"/>
    </source>
</evidence>
<dbReference type="OrthoDB" id="9768470at2"/>
<evidence type="ECO:0000256" key="3">
    <source>
        <dbReference type="ARBA" id="ARBA00023237"/>
    </source>
</evidence>
<dbReference type="SUPFAM" id="SSF49464">
    <property type="entry name" value="Carboxypeptidase regulatory domain-like"/>
    <property type="match status" value="1"/>
</dbReference>
<dbReference type="EMBL" id="NPEF01000139">
    <property type="protein sequence ID" value="PJZ92410.1"/>
    <property type="molecule type" value="Genomic_DNA"/>
</dbReference>
<dbReference type="InterPro" id="IPR036942">
    <property type="entry name" value="Beta-barrel_TonB_sf"/>
</dbReference>
<evidence type="ECO:0000256" key="2">
    <source>
        <dbReference type="ARBA" id="ARBA00023136"/>
    </source>
</evidence>
<feature type="domain" description="TonB-dependent receptor plug" evidence="4">
    <location>
        <begin position="132"/>
        <end position="216"/>
    </location>
</feature>
<keyword evidence="6" id="KW-0675">Receptor</keyword>
<evidence type="ECO:0000256" key="1">
    <source>
        <dbReference type="ARBA" id="ARBA00004442"/>
    </source>
</evidence>
<evidence type="ECO:0000313" key="5">
    <source>
        <dbReference type="EMBL" id="MDV6234608.1"/>
    </source>
</evidence>
<keyword evidence="2" id="KW-0472">Membrane</keyword>
<dbReference type="AlphaFoldDB" id="A0A2N0B7A6"/>
<protein>
    <submittedName>
        <fullName evidence="6">TonB-dependent receptor</fullName>
    </submittedName>
</protein>
<dbReference type="InterPro" id="IPR012910">
    <property type="entry name" value="Plug_dom"/>
</dbReference>
<reference evidence="6" key="1">
    <citation type="submission" date="2017-07" db="EMBL/GenBank/DDBJ databases">
        <title>Leptospira spp. isolated from tropical soils.</title>
        <authorList>
            <person name="Thibeaux R."/>
            <person name="Iraola G."/>
            <person name="Ferres I."/>
            <person name="Bierque E."/>
            <person name="Girault D."/>
            <person name="Soupe-Gilbert M.-E."/>
            <person name="Picardeau M."/>
            <person name="Goarant C."/>
        </authorList>
    </citation>
    <scope>NUCLEOTIDE SEQUENCE [LARGE SCALE GENOMIC DNA]</scope>
    <source>
        <strain evidence="6">ATI7-C-A5</strain>
    </source>
</reference>
<comment type="subcellular location">
    <subcellularLocation>
        <location evidence="1">Cell outer membrane</location>
    </subcellularLocation>
</comment>
<dbReference type="Pfam" id="PF07715">
    <property type="entry name" value="Plug"/>
    <property type="match status" value="1"/>
</dbReference>
<dbReference type="EMBL" id="NPEF02000002">
    <property type="protein sequence ID" value="MDV6234608.1"/>
    <property type="molecule type" value="Genomic_DNA"/>
</dbReference>
<reference evidence="5 7" key="2">
    <citation type="journal article" date="2018" name="Microb. Genom.">
        <title>Deciphering the unexplored Leptospira diversity from soils uncovers genomic evolution to virulence.</title>
        <authorList>
            <person name="Thibeaux R."/>
            <person name="Iraola G."/>
            <person name="Ferres I."/>
            <person name="Bierque E."/>
            <person name="Girault D."/>
            <person name="Soupe-Gilbert M.E."/>
            <person name="Picardeau M."/>
            <person name="Goarant C."/>
        </authorList>
    </citation>
    <scope>NUCLEOTIDE SEQUENCE [LARGE SCALE GENOMIC DNA]</scope>
    <source>
        <strain evidence="5 7">ATI7-C-A5</strain>
    </source>
</reference>
<name>A0A2N0B7A6_9LEPT</name>
<dbReference type="InterPro" id="IPR008969">
    <property type="entry name" value="CarboxyPept-like_regulatory"/>
</dbReference>
<evidence type="ECO:0000259" key="4">
    <source>
        <dbReference type="Pfam" id="PF07715"/>
    </source>
</evidence>
<dbReference type="RefSeq" id="WP_100746320.1">
    <property type="nucleotide sequence ID" value="NZ_NPEF02000002.1"/>
</dbReference>
<organism evidence="6">
    <name type="scientific">Leptospira ellisii</name>
    <dbReference type="NCBI Taxonomy" id="2023197"/>
    <lineage>
        <taxon>Bacteria</taxon>
        <taxon>Pseudomonadati</taxon>
        <taxon>Spirochaetota</taxon>
        <taxon>Spirochaetia</taxon>
        <taxon>Leptospirales</taxon>
        <taxon>Leptospiraceae</taxon>
        <taxon>Leptospira</taxon>
    </lineage>
</organism>
<reference evidence="5" key="3">
    <citation type="submission" date="2023-10" db="EMBL/GenBank/DDBJ databases">
        <authorList>
            <person name="Picardeau M."/>
            <person name="Thibeaux R."/>
        </authorList>
    </citation>
    <scope>NUCLEOTIDE SEQUENCE</scope>
    <source>
        <strain evidence="5">ATI7-C-A5</strain>
    </source>
</reference>